<sequence length="130" mass="14157">MHSLYIPFCFNNSNETNPSQFYLCFSLKGTKLGLSERSMKHIAVYAATLVLLVLVESHVSIAVTCSPVQLAPCASAISSSSPPSKACCRKLTEQKPCLCNYIKNPSLKNYVTSPNAKKVAKICRVAIPKC</sequence>
<reference evidence="2" key="1">
    <citation type="journal article" date="2022" name="Mol. Ecol. Resour.">
        <title>The genomes of chicory, endive, great burdock and yacon provide insights into Asteraceae palaeo-polyploidization history and plant inulin production.</title>
        <authorList>
            <person name="Fan W."/>
            <person name="Wang S."/>
            <person name="Wang H."/>
            <person name="Wang A."/>
            <person name="Jiang F."/>
            <person name="Liu H."/>
            <person name="Zhao H."/>
            <person name="Xu D."/>
            <person name="Zhang Y."/>
        </authorList>
    </citation>
    <scope>NUCLEOTIDE SEQUENCE [LARGE SCALE GENOMIC DNA]</scope>
    <source>
        <strain evidence="2">cv. Yunnan</strain>
    </source>
</reference>
<comment type="caution">
    <text evidence="1">The sequence shown here is derived from an EMBL/GenBank/DDBJ whole genome shotgun (WGS) entry which is preliminary data.</text>
</comment>
<protein>
    <submittedName>
        <fullName evidence="1">Uncharacterized protein</fullName>
    </submittedName>
</protein>
<dbReference type="Proteomes" id="UP001056120">
    <property type="component" value="Linkage Group LG21"/>
</dbReference>
<name>A0ACB9CCU7_9ASTR</name>
<organism evidence="1 2">
    <name type="scientific">Smallanthus sonchifolius</name>
    <dbReference type="NCBI Taxonomy" id="185202"/>
    <lineage>
        <taxon>Eukaryota</taxon>
        <taxon>Viridiplantae</taxon>
        <taxon>Streptophyta</taxon>
        <taxon>Embryophyta</taxon>
        <taxon>Tracheophyta</taxon>
        <taxon>Spermatophyta</taxon>
        <taxon>Magnoliopsida</taxon>
        <taxon>eudicotyledons</taxon>
        <taxon>Gunneridae</taxon>
        <taxon>Pentapetalae</taxon>
        <taxon>asterids</taxon>
        <taxon>campanulids</taxon>
        <taxon>Asterales</taxon>
        <taxon>Asteraceae</taxon>
        <taxon>Asteroideae</taxon>
        <taxon>Heliantheae alliance</taxon>
        <taxon>Millerieae</taxon>
        <taxon>Smallanthus</taxon>
    </lineage>
</organism>
<evidence type="ECO:0000313" key="1">
    <source>
        <dbReference type="EMBL" id="KAI3732137.1"/>
    </source>
</evidence>
<accession>A0ACB9CCU7</accession>
<proteinExistence type="predicted"/>
<evidence type="ECO:0000313" key="2">
    <source>
        <dbReference type="Proteomes" id="UP001056120"/>
    </source>
</evidence>
<reference evidence="1 2" key="2">
    <citation type="journal article" date="2022" name="Mol. Ecol. Resour.">
        <title>The genomes of chicory, endive, great burdock and yacon provide insights into Asteraceae paleo-polyploidization history and plant inulin production.</title>
        <authorList>
            <person name="Fan W."/>
            <person name="Wang S."/>
            <person name="Wang H."/>
            <person name="Wang A."/>
            <person name="Jiang F."/>
            <person name="Liu H."/>
            <person name="Zhao H."/>
            <person name="Xu D."/>
            <person name="Zhang Y."/>
        </authorList>
    </citation>
    <scope>NUCLEOTIDE SEQUENCE [LARGE SCALE GENOMIC DNA]</scope>
    <source>
        <strain evidence="2">cv. Yunnan</strain>
        <tissue evidence="1">Leaves</tissue>
    </source>
</reference>
<dbReference type="EMBL" id="CM042038">
    <property type="protein sequence ID" value="KAI3732137.1"/>
    <property type="molecule type" value="Genomic_DNA"/>
</dbReference>
<keyword evidence="2" id="KW-1185">Reference proteome</keyword>
<gene>
    <name evidence="1" type="ORF">L1987_63335</name>
</gene>